<organism evidence="2 3">
    <name type="scientific">Achromobacter spanius</name>
    <dbReference type="NCBI Taxonomy" id="217203"/>
    <lineage>
        <taxon>Bacteria</taxon>
        <taxon>Pseudomonadati</taxon>
        <taxon>Pseudomonadota</taxon>
        <taxon>Betaproteobacteria</taxon>
        <taxon>Burkholderiales</taxon>
        <taxon>Alcaligenaceae</taxon>
        <taxon>Achromobacter</taxon>
    </lineage>
</organism>
<dbReference type="Proteomes" id="UP000239477">
    <property type="component" value="Chromosome"/>
</dbReference>
<evidence type="ECO:0000313" key="3">
    <source>
        <dbReference type="Proteomes" id="UP000239477"/>
    </source>
</evidence>
<dbReference type="InterPro" id="IPR025391">
    <property type="entry name" value="DUF4123"/>
</dbReference>
<gene>
    <name evidence="2" type="ORF">CLM73_01865</name>
</gene>
<dbReference type="OrthoDB" id="9156624at2"/>
<dbReference type="Pfam" id="PF13503">
    <property type="entry name" value="DUF4123"/>
    <property type="match status" value="1"/>
</dbReference>
<sequence length="192" mass="21729">MSLHQWLANRGIDASSRGAHVLFLAEMSAHPELRARLEFHDQPYRLLWKLDAQSALERHAPCLFQAHAESAFGHWLGSTVDTFALTVLLARDDIDAIASRLRRFTKFQDGDSRYYLRLGDPAALRLYVDSIAHAPEVLTRLFGHKGVEAFHLHAPRIALSRQVAPIFEQGWDHPGRDGYLLWTDVPPESGQT</sequence>
<protein>
    <recommendedName>
        <fullName evidence="1">DUF4123 domain-containing protein</fullName>
    </recommendedName>
</protein>
<feature type="domain" description="DUF4123" evidence="1">
    <location>
        <begin position="24"/>
        <end position="130"/>
    </location>
</feature>
<evidence type="ECO:0000259" key="1">
    <source>
        <dbReference type="Pfam" id="PF13503"/>
    </source>
</evidence>
<dbReference type="EMBL" id="CP023270">
    <property type="protein sequence ID" value="AVJ25964.1"/>
    <property type="molecule type" value="Genomic_DNA"/>
</dbReference>
<proteinExistence type="predicted"/>
<keyword evidence="3" id="KW-1185">Reference proteome</keyword>
<name>A0A2S0I1U6_9BURK</name>
<dbReference type="AlphaFoldDB" id="A0A2S0I1U6"/>
<reference evidence="2 3" key="1">
    <citation type="submission" date="2017-09" db="EMBL/GenBank/DDBJ databases">
        <title>Genomic, metabolic, and phenotypic characteristics of bacterial isolates from the natural microbiome of the model nematode Caenorhabditis elegans.</title>
        <authorList>
            <person name="Zimmermann J."/>
            <person name="Obeng N."/>
            <person name="Yang W."/>
            <person name="Obeng O."/>
            <person name="Kissoyan K."/>
            <person name="Pees B."/>
            <person name="Dirksen P."/>
            <person name="Hoppner M."/>
            <person name="Franke A."/>
            <person name="Rosenstiel P."/>
            <person name="Leippe M."/>
            <person name="Dierking K."/>
            <person name="Kaleta C."/>
            <person name="Schulenburg H."/>
        </authorList>
    </citation>
    <scope>NUCLEOTIDE SEQUENCE [LARGE SCALE GENOMIC DNA]</scope>
    <source>
        <strain evidence="2 3">MYb73</strain>
    </source>
</reference>
<dbReference type="RefSeq" id="WP_105237081.1">
    <property type="nucleotide sequence ID" value="NZ_CP023270.1"/>
</dbReference>
<accession>A0A2S0I1U6</accession>
<evidence type="ECO:0000313" key="2">
    <source>
        <dbReference type="EMBL" id="AVJ25964.1"/>
    </source>
</evidence>